<keyword evidence="3" id="KW-1185">Reference proteome</keyword>
<evidence type="ECO:0000256" key="1">
    <source>
        <dbReference type="SAM" id="MobiDB-lite"/>
    </source>
</evidence>
<keyword evidence="2" id="KW-0472">Membrane</keyword>
<feature type="transmembrane region" description="Helical" evidence="2">
    <location>
        <begin position="208"/>
        <end position="236"/>
    </location>
</feature>
<dbReference type="KEGG" id="mcha:111020508"/>
<dbReference type="OrthoDB" id="1886721at2759"/>
<sequence length="285" mass="31442">MAKSKPQLLCCFGFSGKLRRSKPLKPAAAHTKRPFSWMRFHAKPPVRSALLADRSNPDSDRLAPGSLASTTVYKPPSEDLAAVEPPAMNQAGEGRPEKVGNEDVVEEIILETRGHSDTPKKPVGESQTRFSLTRRLESFRSGRFTKPVSPTARKDPITTNPVPAISKSLSFPALNPTRRVQVESPPTSMRVGLDGDEMSKKYRSAAAISIFIVTLSIMILWGRMCAILSTAAWILIVASLESIVEEDDENDFIGSDSYSEGLKKKLVILKGFLYRSQRENMLKKA</sequence>
<dbReference type="RefSeq" id="XP_022152887.1">
    <property type="nucleotide sequence ID" value="XM_022297195.1"/>
</dbReference>
<evidence type="ECO:0000313" key="4">
    <source>
        <dbReference type="RefSeq" id="XP_022152887.1"/>
    </source>
</evidence>
<gene>
    <name evidence="4" type="primary">LOC111020508</name>
</gene>
<name>A0A6J1DHG8_MOMCH</name>
<keyword evidence="2" id="KW-1133">Transmembrane helix</keyword>
<dbReference type="PANTHER" id="PTHR34379:SF3">
    <property type="entry name" value="PROTEIN, PUTATIVE-RELATED"/>
    <property type="match status" value="1"/>
</dbReference>
<dbReference type="InterPro" id="IPR040411">
    <property type="entry name" value="At5g23160-like"/>
</dbReference>
<accession>A0A6J1DHG8</accession>
<evidence type="ECO:0000313" key="3">
    <source>
        <dbReference type="Proteomes" id="UP000504603"/>
    </source>
</evidence>
<organism evidence="3 4">
    <name type="scientific">Momordica charantia</name>
    <name type="common">Bitter gourd</name>
    <name type="synonym">Balsam pear</name>
    <dbReference type="NCBI Taxonomy" id="3673"/>
    <lineage>
        <taxon>Eukaryota</taxon>
        <taxon>Viridiplantae</taxon>
        <taxon>Streptophyta</taxon>
        <taxon>Embryophyta</taxon>
        <taxon>Tracheophyta</taxon>
        <taxon>Spermatophyta</taxon>
        <taxon>Magnoliopsida</taxon>
        <taxon>eudicotyledons</taxon>
        <taxon>Gunneridae</taxon>
        <taxon>Pentapetalae</taxon>
        <taxon>rosids</taxon>
        <taxon>fabids</taxon>
        <taxon>Cucurbitales</taxon>
        <taxon>Cucurbitaceae</taxon>
        <taxon>Momordiceae</taxon>
        <taxon>Momordica</taxon>
    </lineage>
</organism>
<reference evidence="4" key="1">
    <citation type="submission" date="2025-08" db="UniProtKB">
        <authorList>
            <consortium name="RefSeq"/>
        </authorList>
    </citation>
    <scope>IDENTIFICATION</scope>
    <source>
        <strain evidence="4">OHB3-1</strain>
    </source>
</reference>
<dbReference type="AlphaFoldDB" id="A0A6J1DHG8"/>
<protein>
    <submittedName>
        <fullName evidence="4">Uncharacterized protein LOC111020508</fullName>
    </submittedName>
</protein>
<feature type="region of interest" description="Disordered" evidence="1">
    <location>
        <begin position="51"/>
        <end position="78"/>
    </location>
</feature>
<dbReference type="GeneID" id="111020508"/>
<proteinExistence type="predicted"/>
<dbReference type="PANTHER" id="PTHR34379">
    <property type="entry name" value="OS07G0553800 PROTEIN"/>
    <property type="match status" value="1"/>
</dbReference>
<evidence type="ECO:0000256" key="2">
    <source>
        <dbReference type="SAM" id="Phobius"/>
    </source>
</evidence>
<dbReference type="Proteomes" id="UP000504603">
    <property type="component" value="Unplaced"/>
</dbReference>
<keyword evidence="2" id="KW-0812">Transmembrane</keyword>